<keyword evidence="5" id="KW-1185">Reference proteome</keyword>
<protein>
    <submittedName>
        <fullName evidence="4">Uncharacterized protein</fullName>
    </submittedName>
</protein>
<proteinExistence type="inferred from homology"/>
<dbReference type="PANTHER" id="PTHR24320">
    <property type="entry name" value="RETINOL DEHYDROGENASE"/>
    <property type="match status" value="1"/>
</dbReference>
<organism evidence="4 5">
    <name type="scientific">Tetradesmus obliquus</name>
    <name type="common">Green alga</name>
    <name type="synonym">Acutodesmus obliquus</name>
    <dbReference type="NCBI Taxonomy" id="3088"/>
    <lineage>
        <taxon>Eukaryota</taxon>
        <taxon>Viridiplantae</taxon>
        <taxon>Chlorophyta</taxon>
        <taxon>core chlorophytes</taxon>
        <taxon>Chlorophyceae</taxon>
        <taxon>CS clade</taxon>
        <taxon>Sphaeropleales</taxon>
        <taxon>Scenedesmaceae</taxon>
        <taxon>Tetradesmus</taxon>
    </lineage>
</organism>
<sequence>MACPMAPSAGFFRNYLNWVITSLAWLLADWFGWRTALAVYPPLLRNKVAIVTGANAGLGLETTKALLQQGATVIMACRSMQAAATAREDILADPRNAGPVPDPASRLIPLHVDFEDFETIPKFVEAFHATGLPLHVLVNNAGVHLKPHKKVSCGFERTIASNFFGHFWLTQLLLDDLKAAAPSRVVEMSSFAENFGLLGMYTRSLPWGDLRGATLPDSGERAYTLSKTYILMAARELARRLEGSGVDVITVHPGFADSTWYLKSDNEAYFFSWLIAKVRSVIPWLGVGQPCTTGAISTIYAAMAPELQGSTSSVGSKGLIDSVCRALFGGRLKYFGPHYVIQNCFNAWPRWATNPWNYNRGACVRMYEGGLELIRQVEQELGLQQQQQQPGGGAVNGNGAGPQAVLPAGKADGAVDGSNTRKRKGGSAAVVNGAGAQPVPAA</sequence>
<dbReference type="Pfam" id="PF00106">
    <property type="entry name" value="adh_short"/>
    <property type="match status" value="1"/>
</dbReference>
<feature type="compositionally biased region" description="Gly residues" evidence="3">
    <location>
        <begin position="390"/>
        <end position="400"/>
    </location>
</feature>
<evidence type="ECO:0000256" key="2">
    <source>
        <dbReference type="ARBA" id="ARBA00023002"/>
    </source>
</evidence>
<keyword evidence="2" id="KW-0560">Oxidoreductase</keyword>
<gene>
    <name evidence="4" type="ORF">OEZ85_008533</name>
</gene>
<dbReference type="EMBL" id="CP126208">
    <property type="protein sequence ID" value="WIA09121.1"/>
    <property type="molecule type" value="Genomic_DNA"/>
</dbReference>
<feature type="region of interest" description="Disordered" evidence="3">
    <location>
        <begin position="382"/>
        <end position="442"/>
    </location>
</feature>
<dbReference type="PANTHER" id="PTHR24320:SF148">
    <property type="entry name" value="NAD(P)-BINDING ROSSMANN-FOLD SUPERFAMILY PROTEIN"/>
    <property type="match status" value="1"/>
</dbReference>
<dbReference type="InterPro" id="IPR036291">
    <property type="entry name" value="NAD(P)-bd_dom_sf"/>
</dbReference>
<comment type="similarity">
    <text evidence="1">Belongs to the short-chain dehydrogenases/reductases (SDR) family.</text>
</comment>
<dbReference type="SUPFAM" id="SSF51735">
    <property type="entry name" value="NAD(P)-binding Rossmann-fold domains"/>
    <property type="match status" value="1"/>
</dbReference>
<reference evidence="4 5" key="1">
    <citation type="submission" date="2023-05" db="EMBL/GenBank/DDBJ databases">
        <title>A 100% complete, gapless, phased diploid assembly of the Scenedesmus obliquus UTEX 3031 genome.</title>
        <authorList>
            <person name="Biondi T.C."/>
            <person name="Hanschen E.R."/>
            <person name="Kwon T."/>
            <person name="Eng W."/>
            <person name="Kruse C.P.S."/>
            <person name="Koehler S.I."/>
            <person name="Kunde Y."/>
            <person name="Gleasner C.D."/>
            <person name="You Mak K.T."/>
            <person name="Polle J."/>
            <person name="Hovde B.T."/>
            <person name="Starkenburg S.R."/>
        </authorList>
    </citation>
    <scope>NUCLEOTIDE SEQUENCE [LARGE SCALE GENOMIC DNA]</scope>
    <source>
        <strain evidence="4 5">DOE0152z</strain>
    </source>
</reference>
<evidence type="ECO:0000256" key="3">
    <source>
        <dbReference type="SAM" id="MobiDB-lite"/>
    </source>
</evidence>
<dbReference type="InterPro" id="IPR002347">
    <property type="entry name" value="SDR_fam"/>
</dbReference>
<dbReference type="PRINTS" id="PR00081">
    <property type="entry name" value="GDHRDH"/>
</dbReference>
<evidence type="ECO:0000313" key="4">
    <source>
        <dbReference type="EMBL" id="WIA09121.1"/>
    </source>
</evidence>
<dbReference type="Proteomes" id="UP001244341">
    <property type="component" value="Chromosome 1b"/>
</dbReference>
<evidence type="ECO:0000313" key="5">
    <source>
        <dbReference type="Proteomes" id="UP001244341"/>
    </source>
</evidence>
<accession>A0ABY8TMS9</accession>
<dbReference type="Gene3D" id="3.40.50.720">
    <property type="entry name" value="NAD(P)-binding Rossmann-like Domain"/>
    <property type="match status" value="1"/>
</dbReference>
<evidence type="ECO:0000256" key="1">
    <source>
        <dbReference type="ARBA" id="ARBA00006484"/>
    </source>
</evidence>
<feature type="compositionally biased region" description="Low complexity" evidence="3">
    <location>
        <begin position="426"/>
        <end position="436"/>
    </location>
</feature>
<name>A0ABY8TMS9_TETOB</name>